<accession>A0A1X7F8N8</accession>
<evidence type="ECO:0000256" key="1">
    <source>
        <dbReference type="SAM" id="MobiDB-lite"/>
    </source>
</evidence>
<dbReference type="RefSeq" id="WP_085085413.1">
    <property type="nucleotide sequence ID" value="NZ_FXAK01000005.1"/>
</dbReference>
<proteinExistence type="predicted"/>
<gene>
    <name evidence="2" type="ORF">SAMN02982917_2323</name>
</gene>
<feature type="region of interest" description="Disordered" evidence="1">
    <location>
        <begin position="105"/>
        <end position="131"/>
    </location>
</feature>
<sequence length="131" mass="14362">MANALNATVIGRDDWSTATFGIRTSQGLQNVTGSVRLWFGVHRDKATRRWVLTHLPTGAMIGDADTEGQPIRAVATIRSLIDWSFTDRDGLARQDQTMVHAALRSHGISAPDDPKRLWRGGDQGLQAERAA</sequence>
<evidence type="ECO:0000313" key="3">
    <source>
        <dbReference type="Proteomes" id="UP000192936"/>
    </source>
</evidence>
<organism evidence="2 3">
    <name type="scientific">Azospirillum oryzae</name>
    <dbReference type="NCBI Taxonomy" id="286727"/>
    <lineage>
        <taxon>Bacteria</taxon>
        <taxon>Pseudomonadati</taxon>
        <taxon>Pseudomonadota</taxon>
        <taxon>Alphaproteobacteria</taxon>
        <taxon>Rhodospirillales</taxon>
        <taxon>Azospirillaceae</taxon>
        <taxon>Azospirillum</taxon>
    </lineage>
</organism>
<protein>
    <submittedName>
        <fullName evidence="2">Uncharacterized protein</fullName>
    </submittedName>
</protein>
<dbReference type="EMBL" id="FXAK01000005">
    <property type="protein sequence ID" value="SMF47494.1"/>
    <property type="molecule type" value="Genomic_DNA"/>
</dbReference>
<dbReference type="OrthoDB" id="7307175at2"/>
<evidence type="ECO:0000313" key="2">
    <source>
        <dbReference type="EMBL" id="SMF47494.1"/>
    </source>
</evidence>
<reference evidence="2 3" key="1">
    <citation type="submission" date="2017-04" db="EMBL/GenBank/DDBJ databases">
        <authorList>
            <person name="Afonso C.L."/>
            <person name="Miller P.J."/>
            <person name="Scott M.A."/>
            <person name="Spackman E."/>
            <person name="Goraichik I."/>
            <person name="Dimitrov K.M."/>
            <person name="Suarez D.L."/>
            <person name="Swayne D.E."/>
        </authorList>
    </citation>
    <scope>NUCLEOTIDE SEQUENCE [LARGE SCALE GENOMIC DNA]</scope>
    <source>
        <strain evidence="2 3">A2P</strain>
    </source>
</reference>
<dbReference type="Proteomes" id="UP000192936">
    <property type="component" value="Unassembled WGS sequence"/>
</dbReference>
<dbReference type="STRING" id="286727.SAMN02982917_2323"/>
<dbReference type="AlphaFoldDB" id="A0A1X7F8N8"/>
<name>A0A1X7F8N8_9PROT</name>